<sequence length="74" mass="8458">MLSRLREDPAIKTHRRFDQFTPTKQPTEDTLESFVTDIAQWLVDTRPADPKDAIRAVFMVLSKVPSIGGRNESE</sequence>
<gene>
    <name evidence="1" type="ORF">C7476_101695</name>
</gene>
<accession>A0A368Z8U8</accession>
<evidence type="ECO:0000313" key="2">
    <source>
        <dbReference type="Proteomes" id="UP000253324"/>
    </source>
</evidence>
<proteinExistence type="predicted"/>
<evidence type="ECO:0000313" key="1">
    <source>
        <dbReference type="EMBL" id="RCW87926.1"/>
    </source>
</evidence>
<dbReference type="AlphaFoldDB" id="A0A368Z8U8"/>
<keyword evidence="2" id="KW-1185">Reference proteome</keyword>
<protein>
    <submittedName>
        <fullName evidence="1">Uncharacterized protein</fullName>
    </submittedName>
</protein>
<organism evidence="1 2">
    <name type="scientific">Phyllobacterium bourgognense</name>
    <dbReference type="NCBI Taxonomy" id="314236"/>
    <lineage>
        <taxon>Bacteria</taxon>
        <taxon>Pseudomonadati</taxon>
        <taxon>Pseudomonadota</taxon>
        <taxon>Alphaproteobacteria</taxon>
        <taxon>Hyphomicrobiales</taxon>
        <taxon>Phyllobacteriaceae</taxon>
        <taxon>Phyllobacterium</taxon>
    </lineage>
</organism>
<comment type="caution">
    <text evidence="1">The sequence shown here is derived from an EMBL/GenBank/DDBJ whole genome shotgun (WGS) entry which is preliminary data.</text>
</comment>
<name>A0A368Z8U8_9HYPH</name>
<dbReference type="Proteomes" id="UP000253324">
    <property type="component" value="Unassembled WGS sequence"/>
</dbReference>
<reference evidence="1 2" key="1">
    <citation type="submission" date="2018-07" db="EMBL/GenBank/DDBJ databases">
        <title>Genomic Encyclopedia of Type Strains, Phase III (KMG-III): the genomes of soil and plant-associated and newly described type strains.</title>
        <authorList>
            <person name="Whitman W."/>
        </authorList>
    </citation>
    <scope>NUCLEOTIDE SEQUENCE [LARGE SCALE GENOMIC DNA]</scope>
    <source>
        <strain evidence="1 2">31-25a</strain>
    </source>
</reference>
<dbReference type="EMBL" id="QPJM01000001">
    <property type="protein sequence ID" value="RCW87926.1"/>
    <property type="molecule type" value="Genomic_DNA"/>
</dbReference>